<dbReference type="AlphaFoldDB" id="A0A1V6XKC1"/>
<gene>
    <name evidence="2" type="ORF">PENNAL_c0072G05938</name>
</gene>
<accession>A0A1V6XKC1</accession>
<name>A0A1V6XKC1_PENNA</name>
<feature type="compositionally biased region" description="Basic and acidic residues" evidence="1">
    <location>
        <begin position="110"/>
        <end position="123"/>
    </location>
</feature>
<feature type="region of interest" description="Disordered" evidence="1">
    <location>
        <begin position="102"/>
        <end position="126"/>
    </location>
</feature>
<organism evidence="2 3">
    <name type="scientific">Penicillium nalgiovense</name>
    <dbReference type="NCBI Taxonomy" id="60175"/>
    <lineage>
        <taxon>Eukaryota</taxon>
        <taxon>Fungi</taxon>
        <taxon>Dikarya</taxon>
        <taxon>Ascomycota</taxon>
        <taxon>Pezizomycotina</taxon>
        <taxon>Eurotiomycetes</taxon>
        <taxon>Eurotiomycetidae</taxon>
        <taxon>Eurotiales</taxon>
        <taxon>Aspergillaceae</taxon>
        <taxon>Penicillium</taxon>
    </lineage>
</organism>
<keyword evidence="3" id="KW-1185">Reference proteome</keyword>
<evidence type="ECO:0000256" key="1">
    <source>
        <dbReference type="SAM" id="MobiDB-lite"/>
    </source>
</evidence>
<sequence>MLQSPKRPSAPRPAACAAAGHHIVSCSYPGATSVPEWRTGPIYPVAHPSPVTYRLDTRLVTFFTEGCYPPAVSKAAAKVASGPDLLASPVSIAAGSIVSLTGKGGSSQETLKDAGSTRKEKSYDQFLQNMRMHQGLQSGRGRPIAQ</sequence>
<comment type="caution">
    <text evidence="2">The sequence shown here is derived from an EMBL/GenBank/DDBJ whole genome shotgun (WGS) entry which is preliminary data.</text>
</comment>
<evidence type="ECO:0000313" key="3">
    <source>
        <dbReference type="Proteomes" id="UP000191691"/>
    </source>
</evidence>
<dbReference type="EMBL" id="MOOB01000072">
    <property type="protein sequence ID" value="OQE75600.1"/>
    <property type="molecule type" value="Genomic_DNA"/>
</dbReference>
<proteinExistence type="predicted"/>
<dbReference type="Proteomes" id="UP000191691">
    <property type="component" value="Unassembled WGS sequence"/>
</dbReference>
<reference evidence="3" key="1">
    <citation type="journal article" date="2017" name="Nat. Microbiol.">
        <title>Global analysis of biosynthetic gene clusters reveals vast potential of secondary metabolite production in Penicillium species.</title>
        <authorList>
            <person name="Nielsen J.C."/>
            <person name="Grijseels S."/>
            <person name="Prigent S."/>
            <person name="Ji B."/>
            <person name="Dainat J."/>
            <person name="Nielsen K.F."/>
            <person name="Frisvad J.C."/>
            <person name="Workman M."/>
            <person name="Nielsen J."/>
        </authorList>
    </citation>
    <scope>NUCLEOTIDE SEQUENCE [LARGE SCALE GENOMIC DNA]</scope>
    <source>
        <strain evidence="3">IBT 13039</strain>
    </source>
</reference>
<protein>
    <submittedName>
        <fullName evidence="2">Uncharacterized protein</fullName>
    </submittedName>
</protein>
<evidence type="ECO:0000313" key="2">
    <source>
        <dbReference type="EMBL" id="OQE75600.1"/>
    </source>
</evidence>